<gene>
    <name evidence="3" type="ORF">HME9302_02455</name>
</gene>
<dbReference type="EMBL" id="QBKA01000002">
    <property type="protein sequence ID" value="RDC61235.1"/>
    <property type="molecule type" value="Genomic_DNA"/>
</dbReference>
<evidence type="ECO:0000313" key="3">
    <source>
        <dbReference type="EMBL" id="RDC61235.1"/>
    </source>
</evidence>
<keyword evidence="1" id="KW-0732">Signal</keyword>
<dbReference type="PANTHER" id="PTHR35535">
    <property type="entry name" value="HEAT SHOCK PROTEIN HSLJ"/>
    <property type="match status" value="1"/>
</dbReference>
<feature type="signal peptide" evidence="1">
    <location>
        <begin position="1"/>
        <end position="21"/>
    </location>
</feature>
<evidence type="ECO:0000256" key="1">
    <source>
        <dbReference type="SAM" id="SignalP"/>
    </source>
</evidence>
<evidence type="ECO:0000313" key="4">
    <source>
        <dbReference type="Proteomes" id="UP000253727"/>
    </source>
</evidence>
<dbReference type="OrthoDB" id="7428190at2"/>
<keyword evidence="4" id="KW-1185">Reference proteome</keyword>
<dbReference type="Pfam" id="PF03724">
    <property type="entry name" value="META"/>
    <property type="match status" value="1"/>
</dbReference>
<dbReference type="Proteomes" id="UP000253727">
    <property type="component" value="Unassembled WGS sequence"/>
</dbReference>
<dbReference type="InterPro" id="IPR005184">
    <property type="entry name" value="DUF306_Meta_HslJ"/>
</dbReference>
<protein>
    <recommendedName>
        <fullName evidence="2">DUF306 domain-containing protein</fullName>
    </recommendedName>
</protein>
<organism evidence="3 4">
    <name type="scientific">Alteripontixanthobacter maritimus</name>
    <dbReference type="NCBI Taxonomy" id="2161824"/>
    <lineage>
        <taxon>Bacteria</taxon>
        <taxon>Pseudomonadati</taxon>
        <taxon>Pseudomonadota</taxon>
        <taxon>Alphaproteobacteria</taxon>
        <taxon>Sphingomonadales</taxon>
        <taxon>Erythrobacteraceae</taxon>
        <taxon>Alteripontixanthobacter</taxon>
    </lineage>
</organism>
<comment type="caution">
    <text evidence="3">The sequence shown here is derived from an EMBL/GenBank/DDBJ whole genome shotgun (WGS) entry which is preliminary data.</text>
</comment>
<feature type="chain" id="PRO_5016787459" description="DUF306 domain-containing protein" evidence="1">
    <location>
        <begin position="22"/>
        <end position="283"/>
    </location>
</feature>
<dbReference type="RefSeq" id="WP_115367226.1">
    <property type="nucleotide sequence ID" value="NZ_QBKA01000002.1"/>
</dbReference>
<name>A0A369QCD7_9SPHN</name>
<reference evidence="3 4" key="1">
    <citation type="submission" date="2018-04" db="EMBL/GenBank/DDBJ databases">
        <title>Altererythrobacter sp. HME9302 genome sequencing and assembly.</title>
        <authorList>
            <person name="Kang H."/>
            <person name="Kim H."/>
            <person name="Joh K."/>
        </authorList>
    </citation>
    <scope>NUCLEOTIDE SEQUENCE [LARGE SCALE GENOMIC DNA]</scope>
    <source>
        <strain evidence="3 4">HME9302</strain>
    </source>
</reference>
<dbReference type="AlphaFoldDB" id="A0A369QCD7"/>
<evidence type="ECO:0000259" key="2">
    <source>
        <dbReference type="Pfam" id="PF03724"/>
    </source>
</evidence>
<dbReference type="InterPro" id="IPR038670">
    <property type="entry name" value="HslJ-like_sf"/>
</dbReference>
<dbReference type="InterPro" id="IPR053147">
    <property type="entry name" value="Hsp_HslJ-like"/>
</dbReference>
<proteinExistence type="predicted"/>
<dbReference type="Gene3D" id="2.40.128.270">
    <property type="match status" value="1"/>
</dbReference>
<feature type="domain" description="DUF306" evidence="2">
    <location>
        <begin position="172"/>
        <end position="266"/>
    </location>
</feature>
<dbReference type="PROSITE" id="PS51257">
    <property type="entry name" value="PROKAR_LIPOPROTEIN"/>
    <property type="match status" value="1"/>
</dbReference>
<dbReference type="PANTHER" id="PTHR35535:SF2">
    <property type="entry name" value="DUF306 DOMAIN-CONTAINING PROTEIN"/>
    <property type="match status" value="1"/>
</dbReference>
<sequence length="283" mass="29484">MWHVKAVVVAAGIASALSVAACVPPPTTDRAPTPAPAAATPAADAEAATMLGGQWMVQRIGELAYPSGNSADIGIVHFQSDEFFSHEAGCGGGHPAFYAAGADGTLRTWRREAVVIAKCSTAAAPELERTLARFVDQANAWAVSGDGTLTLTATDGTMAELKRRIGPVPDLEGDWRVVSVAGAAWKGPKPASVSFAPNWYSASAGCNSGGAQWSSPKAGRLVIGSFASTQMRCEPLLMEAEASLLAAAEMVTGYRLLAKDKLQLTGPEPILLQRISEPPTRDR</sequence>
<accession>A0A369QCD7</accession>